<gene>
    <name evidence="3" type="ORF">SAMN05421823_10558</name>
</gene>
<accession>A0A1G9INQ4</accession>
<keyword evidence="1" id="KW-1133">Transmembrane helix</keyword>
<reference evidence="3 4" key="1">
    <citation type="submission" date="2016-10" db="EMBL/GenBank/DDBJ databases">
        <authorList>
            <person name="de Groot N.N."/>
        </authorList>
    </citation>
    <scope>NUCLEOTIDE SEQUENCE [LARGE SCALE GENOMIC DNA]</scope>
    <source>
        <strain evidence="3 4">DSM 25186</strain>
    </source>
</reference>
<dbReference type="PANTHER" id="PTHR40076">
    <property type="entry name" value="MEMBRANE PROTEIN-RELATED"/>
    <property type="match status" value="1"/>
</dbReference>
<protein>
    <recommendedName>
        <fullName evidence="2">DUF7847 domain-containing protein</fullName>
    </recommendedName>
</protein>
<evidence type="ECO:0000313" key="4">
    <source>
        <dbReference type="Proteomes" id="UP000198510"/>
    </source>
</evidence>
<dbReference type="AlphaFoldDB" id="A0A1G9INQ4"/>
<feature type="transmembrane region" description="Helical" evidence="1">
    <location>
        <begin position="36"/>
        <end position="65"/>
    </location>
</feature>
<keyword evidence="1" id="KW-0812">Transmembrane</keyword>
<proteinExistence type="predicted"/>
<dbReference type="EMBL" id="FNFO01000005">
    <property type="protein sequence ID" value="SDL26782.1"/>
    <property type="molecule type" value="Genomic_DNA"/>
</dbReference>
<dbReference type="RefSeq" id="WP_089682982.1">
    <property type="nucleotide sequence ID" value="NZ_FNFO01000005.1"/>
</dbReference>
<evidence type="ECO:0000313" key="3">
    <source>
        <dbReference type="EMBL" id="SDL26782.1"/>
    </source>
</evidence>
<dbReference type="OrthoDB" id="1049480at2"/>
<dbReference type="Proteomes" id="UP000198510">
    <property type="component" value="Unassembled WGS sequence"/>
</dbReference>
<keyword evidence="1" id="KW-0472">Membrane</keyword>
<feature type="transmembrane region" description="Helical" evidence="1">
    <location>
        <begin position="199"/>
        <end position="228"/>
    </location>
</feature>
<feature type="transmembrane region" description="Helical" evidence="1">
    <location>
        <begin position="240"/>
        <end position="270"/>
    </location>
</feature>
<name>A0A1G9INQ4_9BACT</name>
<dbReference type="InterPro" id="IPR057169">
    <property type="entry name" value="DUF7847"/>
</dbReference>
<feature type="domain" description="DUF7847" evidence="2">
    <location>
        <begin position="35"/>
        <end position="274"/>
    </location>
</feature>
<keyword evidence="4" id="KW-1185">Reference proteome</keyword>
<evidence type="ECO:0000256" key="1">
    <source>
        <dbReference type="SAM" id="Phobius"/>
    </source>
</evidence>
<dbReference type="PANTHER" id="PTHR40076:SF1">
    <property type="entry name" value="MEMBRANE PROTEIN"/>
    <property type="match status" value="1"/>
</dbReference>
<dbReference type="InterPro" id="IPR010380">
    <property type="entry name" value="DUF975"/>
</dbReference>
<organism evidence="3 4">
    <name type="scientific">Catalinimonas alkaloidigena</name>
    <dbReference type="NCBI Taxonomy" id="1075417"/>
    <lineage>
        <taxon>Bacteria</taxon>
        <taxon>Pseudomonadati</taxon>
        <taxon>Bacteroidota</taxon>
        <taxon>Cytophagia</taxon>
        <taxon>Cytophagales</taxon>
        <taxon>Catalimonadaceae</taxon>
        <taxon>Catalinimonas</taxon>
    </lineage>
</organism>
<feature type="transmembrane region" description="Helical" evidence="1">
    <location>
        <begin position="137"/>
        <end position="154"/>
    </location>
</feature>
<evidence type="ECO:0000259" key="2">
    <source>
        <dbReference type="Pfam" id="PF25231"/>
    </source>
</evidence>
<dbReference type="STRING" id="1075417.SAMN05421823_10558"/>
<dbReference type="Pfam" id="PF25231">
    <property type="entry name" value="DUF7847"/>
    <property type="match status" value="1"/>
</dbReference>
<feature type="transmembrane region" description="Helical" evidence="1">
    <location>
        <begin position="85"/>
        <end position="111"/>
    </location>
</feature>
<sequence length="303" mass="33516">MITQERIEFRRVRDFGDKVGATFGFIRQEIRSLGKALLFIVGPFALATGILIGLIQQFIFSSVLIPATSSDPLTTVANPMVSGTYLLSQLLLMLLFVAGFIVSTGVLNVYVSRYVRGATSFEVSEIWQETWPRLGRLLLTGILYYFAVVLATLFFFFPGIWLAVSFSFAYLVVVHENAGPAKALSRSYELIKGKWWSTFGLMVVLYLLIVVFIWAITIPLSLIAGMFMEHSVATETAAPAWLGVMMVVGSTLGMLAAYLFSAVLGLGLAFQYFSQIERKEAVGLMERIQSVGTSKPSDETETY</sequence>